<evidence type="ECO:0000313" key="2">
    <source>
        <dbReference type="EMBL" id="TKR95098.1"/>
    </source>
</evidence>
<name>A0A4U5PF61_STECR</name>
<organism evidence="2 3">
    <name type="scientific">Steinernema carpocapsae</name>
    <name type="common">Entomopathogenic nematode</name>
    <dbReference type="NCBI Taxonomy" id="34508"/>
    <lineage>
        <taxon>Eukaryota</taxon>
        <taxon>Metazoa</taxon>
        <taxon>Ecdysozoa</taxon>
        <taxon>Nematoda</taxon>
        <taxon>Chromadorea</taxon>
        <taxon>Rhabditida</taxon>
        <taxon>Tylenchina</taxon>
        <taxon>Panagrolaimomorpha</taxon>
        <taxon>Strongyloidoidea</taxon>
        <taxon>Steinernematidae</taxon>
        <taxon>Steinernema</taxon>
    </lineage>
</organism>
<dbReference type="Proteomes" id="UP000298663">
    <property type="component" value="Unassembled WGS sequence"/>
</dbReference>
<sequence length="126" mass="13800">MNHPEKHDASRIEFFEIAGGTQKSMRAQSSSLAPPKLRVDQSSSSSLAAGKEDRREDEGVCVSVAGRATPLSPRRRRLRSLAPTHTRTENPLTATPKTLSACHRGEGENIATDVLYARAEDFQTKI</sequence>
<feature type="region of interest" description="Disordered" evidence="1">
    <location>
        <begin position="1"/>
        <end position="99"/>
    </location>
</feature>
<reference evidence="2 3" key="1">
    <citation type="journal article" date="2015" name="Genome Biol.">
        <title>Comparative genomics of Steinernema reveals deeply conserved gene regulatory networks.</title>
        <authorList>
            <person name="Dillman A.R."/>
            <person name="Macchietto M."/>
            <person name="Porter C.F."/>
            <person name="Rogers A."/>
            <person name="Williams B."/>
            <person name="Antoshechkin I."/>
            <person name="Lee M.M."/>
            <person name="Goodwin Z."/>
            <person name="Lu X."/>
            <person name="Lewis E.E."/>
            <person name="Goodrich-Blair H."/>
            <person name="Stock S.P."/>
            <person name="Adams B.J."/>
            <person name="Sternberg P.W."/>
            <person name="Mortazavi A."/>
        </authorList>
    </citation>
    <scope>NUCLEOTIDE SEQUENCE [LARGE SCALE GENOMIC DNA]</scope>
    <source>
        <strain evidence="2 3">ALL</strain>
    </source>
</reference>
<reference evidence="2 3" key="2">
    <citation type="journal article" date="2019" name="G3 (Bethesda)">
        <title>Hybrid Assembly of the Genome of the Entomopathogenic Nematode Steinernema carpocapsae Identifies the X-Chromosome.</title>
        <authorList>
            <person name="Serra L."/>
            <person name="Macchietto M."/>
            <person name="Macias-Munoz A."/>
            <person name="McGill C.J."/>
            <person name="Rodriguez I.M."/>
            <person name="Rodriguez B."/>
            <person name="Murad R."/>
            <person name="Mortazavi A."/>
        </authorList>
    </citation>
    <scope>NUCLEOTIDE SEQUENCE [LARGE SCALE GENOMIC DNA]</scope>
    <source>
        <strain evidence="2 3">ALL</strain>
    </source>
</reference>
<accession>A0A4U5PF61</accession>
<feature type="compositionally biased region" description="Polar residues" evidence="1">
    <location>
        <begin position="89"/>
        <end position="98"/>
    </location>
</feature>
<protein>
    <submittedName>
        <fullName evidence="2">Uncharacterized protein</fullName>
    </submittedName>
</protein>
<proteinExistence type="predicted"/>
<gene>
    <name evidence="2" type="ORF">L596_009313</name>
</gene>
<evidence type="ECO:0000313" key="3">
    <source>
        <dbReference type="Proteomes" id="UP000298663"/>
    </source>
</evidence>
<dbReference type="EMBL" id="AZBU02000002">
    <property type="protein sequence ID" value="TKR95098.1"/>
    <property type="molecule type" value="Genomic_DNA"/>
</dbReference>
<feature type="compositionally biased region" description="Basic and acidic residues" evidence="1">
    <location>
        <begin position="1"/>
        <end position="14"/>
    </location>
</feature>
<feature type="compositionally biased region" description="Polar residues" evidence="1">
    <location>
        <begin position="21"/>
        <end position="32"/>
    </location>
</feature>
<evidence type="ECO:0000256" key="1">
    <source>
        <dbReference type="SAM" id="MobiDB-lite"/>
    </source>
</evidence>
<comment type="caution">
    <text evidence="2">The sequence shown here is derived from an EMBL/GenBank/DDBJ whole genome shotgun (WGS) entry which is preliminary data.</text>
</comment>
<keyword evidence="3" id="KW-1185">Reference proteome</keyword>
<dbReference type="AlphaFoldDB" id="A0A4U5PF61"/>